<dbReference type="InterPro" id="IPR055348">
    <property type="entry name" value="DctQ"/>
</dbReference>
<protein>
    <recommendedName>
        <fullName evidence="9">TRAP transporter small permease protein</fullName>
    </recommendedName>
</protein>
<evidence type="ECO:0000256" key="2">
    <source>
        <dbReference type="ARBA" id="ARBA00022448"/>
    </source>
</evidence>
<evidence type="ECO:0000259" key="10">
    <source>
        <dbReference type="Pfam" id="PF04290"/>
    </source>
</evidence>
<organism evidence="11 12">
    <name type="scientific">Natronospirillum operosum</name>
    <dbReference type="NCBI Taxonomy" id="2759953"/>
    <lineage>
        <taxon>Bacteria</taxon>
        <taxon>Pseudomonadati</taxon>
        <taxon>Pseudomonadota</taxon>
        <taxon>Gammaproteobacteria</taxon>
        <taxon>Oceanospirillales</taxon>
        <taxon>Natronospirillaceae</taxon>
        <taxon>Natronospirillum</taxon>
    </lineage>
</organism>
<dbReference type="PANTHER" id="PTHR35011:SF4">
    <property type="entry name" value="SLL1102 PROTEIN"/>
    <property type="match status" value="1"/>
</dbReference>
<keyword evidence="5 9" id="KW-0812">Transmembrane</keyword>
<dbReference type="InterPro" id="IPR007387">
    <property type="entry name" value="TRAP_DctQ"/>
</dbReference>
<dbReference type="GO" id="GO:0022857">
    <property type="term" value="F:transmembrane transporter activity"/>
    <property type="evidence" value="ECO:0007669"/>
    <property type="project" value="UniProtKB-UniRule"/>
</dbReference>
<dbReference type="Pfam" id="PF04290">
    <property type="entry name" value="DctQ"/>
    <property type="match status" value="1"/>
</dbReference>
<gene>
    <name evidence="11" type="ORF">E4656_09995</name>
</gene>
<accession>A0A4Z0W6F5</accession>
<keyword evidence="3" id="KW-1003">Cell membrane</keyword>
<feature type="transmembrane region" description="Helical" evidence="9">
    <location>
        <begin position="12"/>
        <end position="34"/>
    </location>
</feature>
<dbReference type="AlphaFoldDB" id="A0A4Z0W6F5"/>
<evidence type="ECO:0000256" key="3">
    <source>
        <dbReference type="ARBA" id="ARBA00022475"/>
    </source>
</evidence>
<evidence type="ECO:0000256" key="7">
    <source>
        <dbReference type="ARBA" id="ARBA00023136"/>
    </source>
</evidence>
<dbReference type="EMBL" id="SRMF01000003">
    <property type="protein sequence ID" value="TGG93374.1"/>
    <property type="molecule type" value="Genomic_DNA"/>
</dbReference>
<feature type="transmembrane region" description="Helical" evidence="9">
    <location>
        <begin position="64"/>
        <end position="80"/>
    </location>
</feature>
<dbReference type="PANTHER" id="PTHR35011">
    <property type="entry name" value="2,3-DIKETO-L-GULONATE TRAP TRANSPORTER SMALL PERMEASE PROTEIN YIAM"/>
    <property type="match status" value="1"/>
</dbReference>
<keyword evidence="2 9" id="KW-0813">Transport</keyword>
<comment type="function">
    <text evidence="9">Part of the tripartite ATP-independent periplasmic (TRAP) transport system.</text>
</comment>
<reference evidence="11 12" key="1">
    <citation type="submission" date="2019-04" db="EMBL/GenBank/DDBJ databases">
        <title>Natronospirillum operosus gen. nov., sp. nov., a haloalkaliphilic satellite isolated from decaying biomass of laboratory culture of cyanobacterium Geitlerinema sp. and proposal of Natronospirillaceae fam. nov. and Saccharospirillaceae fam. nov.</title>
        <authorList>
            <person name="Kevbrin V."/>
            <person name="Boltyanskaya Y."/>
            <person name="Koziaeva V."/>
            <person name="Grouzdev D.S."/>
            <person name="Park M."/>
            <person name="Cho J."/>
        </authorList>
    </citation>
    <scope>NUCLEOTIDE SEQUENCE [LARGE SCALE GENOMIC DNA]</scope>
    <source>
        <strain evidence="11 12">G-116</strain>
    </source>
</reference>
<comment type="subunit">
    <text evidence="9">The complex comprises the extracytoplasmic solute receptor protein and the two transmembrane proteins.</text>
</comment>
<evidence type="ECO:0000313" key="12">
    <source>
        <dbReference type="Proteomes" id="UP000297475"/>
    </source>
</evidence>
<comment type="subcellular location">
    <subcellularLocation>
        <location evidence="1 9">Cell inner membrane</location>
        <topology evidence="1 9">Multi-pass membrane protein</topology>
    </subcellularLocation>
</comment>
<evidence type="ECO:0000256" key="1">
    <source>
        <dbReference type="ARBA" id="ARBA00004429"/>
    </source>
</evidence>
<sequence length="176" mass="19686">MFIINWIHRLAWLIREAAFLLSLAGGVVLVGSMLTVLADIAARTLFGMTLGAINLTFRGSYEIVRYGLLLSILYALPYALKDGQVIVELFTERLPERIKYWISGFYILFFGLFGFILTSGLLNSIERAARSGQTTQDLGIPMAYIYWLAMVGTVMLGIRGFSVAWEYFTGTETESS</sequence>
<evidence type="ECO:0000256" key="9">
    <source>
        <dbReference type="RuleBase" id="RU369079"/>
    </source>
</evidence>
<comment type="caution">
    <text evidence="11">The sequence shown here is derived from an EMBL/GenBank/DDBJ whole genome shotgun (WGS) entry which is preliminary data.</text>
</comment>
<evidence type="ECO:0000313" key="11">
    <source>
        <dbReference type="EMBL" id="TGG93374.1"/>
    </source>
</evidence>
<dbReference type="Proteomes" id="UP000297475">
    <property type="component" value="Unassembled WGS sequence"/>
</dbReference>
<dbReference type="RefSeq" id="WP_135483083.1">
    <property type="nucleotide sequence ID" value="NZ_SRMF01000003.1"/>
</dbReference>
<evidence type="ECO:0000256" key="6">
    <source>
        <dbReference type="ARBA" id="ARBA00022989"/>
    </source>
</evidence>
<keyword evidence="6 9" id="KW-1133">Transmembrane helix</keyword>
<feature type="domain" description="Tripartite ATP-independent periplasmic transporters DctQ component" evidence="10">
    <location>
        <begin position="33"/>
        <end position="166"/>
    </location>
</feature>
<keyword evidence="4 9" id="KW-0997">Cell inner membrane</keyword>
<evidence type="ECO:0000256" key="8">
    <source>
        <dbReference type="ARBA" id="ARBA00038436"/>
    </source>
</evidence>
<evidence type="ECO:0000256" key="5">
    <source>
        <dbReference type="ARBA" id="ARBA00022692"/>
    </source>
</evidence>
<keyword evidence="12" id="KW-1185">Reference proteome</keyword>
<dbReference type="GO" id="GO:0005886">
    <property type="term" value="C:plasma membrane"/>
    <property type="evidence" value="ECO:0007669"/>
    <property type="project" value="UniProtKB-SubCell"/>
</dbReference>
<dbReference type="OrthoDB" id="7363305at2"/>
<proteinExistence type="inferred from homology"/>
<keyword evidence="7 9" id="KW-0472">Membrane</keyword>
<feature type="transmembrane region" description="Helical" evidence="9">
    <location>
        <begin position="143"/>
        <end position="165"/>
    </location>
</feature>
<name>A0A4Z0W6F5_9GAMM</name>
<feature type="transmembrane region" description="Helical" evidence="9">
    <location>
        <begin position="100"/>
        <end position="122"/>
    </location>
</feature>
<comment type="similarity">
    <text evidence="8 9">Belongs to the TRAP transporter small permease family.</text>
</comment>
<evidence type="ECO:0000256" key="4">
    <source>
        <dbReference type="ARBA" id="ARBA00022519"/>
    </source>
</evidence>